<dbReference type="EMBL" id="CAFBOL010000102">
    <property type="protein sequence ID" value="CAB5009376.1"/>
    <property type="molecule type" value="Genomic_DNA"/>
</dbReference>
<dbReference type="AlphaFoldDB" id="A0A6J7PVS1"/>
<dbReference type="PROSITE" id="PS00211">
    <property type="entry name" value="ABC_TRANSPORTER_1"/>
    <property type="match status" value="1"/>
</dbReference>
<feature type="domain" description="Mop" evidence="6">
    <location>
        <begin position="286"/>
        <end position="350"/>
    </location>
</feature>
<evidence type="ECO:0000313" key="8">
    <source>
        <dbReference type="EMBL" id="CAB4750763.1"/>
    </source>
</evidence>
<proteinExistence type="predicted"/>
<dbReference type="PROSITE" id="PS51866">
    <property type="entry name" value="MOP"/>
    <property type="match status" value="1"/>
</dbReference>
<evidence type="ECO:0000313" key="10">
    <source>
        <dbReference type="EMBL" id="CAB4850864.1"/>
    </source>
</evidence>
<reference evidence="12" key="1">
    <citation type="submission" date="2020-05" db="EMBL/GenBank/DDBJ databases">
        <authorList>
            <person name="Chiriac C."/>
            <person name="Salcher M."/>
            <person name="Ghai R."/>
            <person name="Kavagutti S V."/>
        </authorList>
    </citation>
    <scope>NUCLEOTIDE SEQUENCE</scope>
</reference>
<dbReference type="GO" id="GO:0015689">
    <property type="term" value="P:molybdate ion transport"/>
    <property type="evidence" value="ECO:0007669"/>
    <property type="project" value="InterPro"/>
</dbReference>
<dbReference type="InterPro" id="IPR004606">
    <property type="entry name" value="Mop_domain"/>
</dbReference>
<dbReference type="SUPFAM" id="SSF52540">
    <property type="entry name" value="P-loop containing nucleoside triphosphate hydrolases"/>
    <property type="match status" value="1"/>
</dbReference>
<dbReference type="EMBL" id="CAFBMT010000022">
    <property type="protein sequence ID" value="CAB4950847.1"/>
    <property type="molecule type" value="Genomic_DNA"/>
</dbReference>
<dbReference type="GO" id="GO:0005524">
    <property type="term" value="F:ATP binding"/>
    <property type="evidence" value="ECO:0007669"/>
    <property type="project" value="UniProtKB-KW"/>
</dbReference>
<dbReference type="InterPro" id="IPR005116">
    <property type="entry name" value="Transp-assoc_OB_typ1"/>
</dbReference>
<keyword evidence="1" id="KW-0813">Transport</keyword>
<sequence>MTLAAAITCEVGSLQLAVEFAVQPGELLAILGPNGAGKTTVLRALAGLQPLDVGRITIDDTVVDDPATDTFVEPARRATGMVFQQYALFPHLSVLENVAFGMRAQRVPKGEARRRAYEWIDRVGLAGHAQHRPGELSGGQAQRAALARALATDPRLLLLDEPLSALDAGTRDAVRRDLRHHLASFDGMRVMVTHDPVDAFALANRVAIIEAGRIVQTGTFEEVTAHPRSRYVADLVGVNLVHGVVAAGALTTATGAKVVLADASPGPSFAVIRPHSIVIVRESPLASSARNVWHGTITEIDRLGDRVRLRVDGVLPLTAEITVAAFEALALQRGDSVHTTVKATDIEVYPA</sequence>
<evidence type="ECO:0000259" key="6">
    <source>
        <dbReference type="PROSITE" id="PS51866"/>
    </source>
</evidence>
<keyword evidence="2" id="KW-0500">Molybdenum</keyword>
<dbReference type="SMART" id="SM00382">
    <property type="entry name" value="AAA"/>
    <property type="match status" value="1"/>
</dbReference>
<evidence type="ECO:0000259" key="5">
    <source>
        <dbReference type="PROSITE" id="PS50893"/>
    </source>
</evidence>
<evidence type="ECO:0000256" key="1">
    <source>
        <dbReference type="ARBA" id="ARBA00022448"/>
    </source>
</evidence>
<accession>A0A6J7PVS1</accession>
<evidence type="ECO:0000313" key="7">
    <source>
        <dbReference type="EMBL" id="CAB4365475.1"/>
    </source>
</evidence>
<dbReference type="EMBL" id="CAESGF010000033">
    <property type="protein sequence ID" value="CAB4365475.1"/>
    <property type="molecule type" value="Genomic_DNA"/>
</dbReference>
<dbReference type="EMBL" id="CAFAAV010000137">
    <property type="protein sequence ID" value="CAB4826462.1"/>
    <property type="molecule type" value="Genomic_DNA"/>
</dbReference>
<dbReference type="EMBL" id="CAEZYF010000043">
    <property type="protein sequence ID" value="CAB4750763.1"/>
    <property type="molecule type" value="Genomic_DNA"/>
</dbReference>
<dbReference type="Pfam" id="PF03459">
    <property type="entry name" value="TOBE"/>
    <property type="match status" value="1"/>
</dbReference>
<dbReference type="InterPro" id="IPR003593">
    <property type="entry name" value="AAA+_ATPase"/>
</dbReference>
<dbReference type="Pfam" id="PF00005">
    <property type="entry name" value="ABC_tran"/>
    <property type="match status" value="1"/>
</dbReference>
<dbReference type="PANTHER" id="PTHR42781">
    <property type="entry name" value="SPERMIDINE/PUTRESCINE IMPORT ATP-BINDING PROTEIN POTA"/>
    <property type="match status" value="1"/>
</dbReference>
<dbReference type="Gene3D" id="2.40.50.100">
    <property type="match status" value="1"/>
</dbReference>
<dbReference type="Gene3D" id="3.40.50.300">
    <property type="entry name" value="P-loop containing nucleotide triphosphate hydrolases"/>
    <property type="match status" value="1"/>
</dbReference>
<evidence type="ECO:0000256" key="2">
    <source>
        <dbReference type="ARBA" id="ARBA00022505"/>
    </source>
</evidence>
<evidence type="ECO:0000313" key="12">
    <source>
        <dbReference type="EMBL" id="CAB5009376.1"/>
    </source>
</evidence>
<evidence type="ECO:0000256" key="4">
    <source>
        <dbReference type="ARBA" id="ARBA00022840"/>
    </source>
</evidence>
<dbReference type="InterPro" id="IPR017871">
    <property type="entry name" value="ABC_transporter-like_CS"/>
</dbReference>
<dbReference type="InterPro" id="IPR027417">
    <property type="entry name" value="P-loop_NTPase"/>
</dbReference>
<keyword evidence="3" id="KW-0547">Nucleotide-binding</keyword>
<dbReference type="InterPro" id="IPR050093">
    <property type="entry name" value="ABC_SmlMolc_Importer"/>
</dbReference>
<dbReference type="InterPro" id="IPR003439">
    <property type="entry name" value="ABC_transporter-like_ATP-bd"/>
</dbReference>
<evidence type="ECO:0000313" key="9">
    <source>
        <dbReference type="EMBL" id="CAB4826462.1"/>
    </source>
</evidence>
<organism evidence="12">
    <name type="scientific">freshwater metagenome</name>
    <dbReference type="NCBI Taxonomy" id="449393"/>
    <lineage>
        <taxon>unclassified sequences</taxon>
        <taxon>metagenomes</taxon>
        <taxon>ecological metagenomes</taxon>
    </lineage>
</organism>
<protein>
    <submittedName>
        <fullName evidence="12">Unannotated protein</fullName>
    </submittedName>
</protein>
<evidence type="ECO:0000313" key="11">
    <source>
        <dbReference type="EMBL" id="CAB4950847.1"/>
    </source>
</evidence>
<dbReference type="InterPro" id="IPR008995">
    <property type="entry name" value="Mo/tungstate-bd_C_term_dom"/>
</dbReference>
<keyword evidence="4" id="KW-0067">ATP-binding</keyword>
<name>A0A6J7PVS1_9ZZZZ</name>
<dbReference type="PROSITE" id="PS50893">
    <property type="entry name" value="ABC_TRANSPORTER_2"/>
    <property type="match status" value="1"/>
</dbReference>
<dbReference type="GO" id="GO:0016887">
    <property type="term" value="F:ATP hydrolysis activity"/>
    <property type="evidence" value="ECO:0007669"/>
    <property type="project" value="InterPro"/>
</dbReference>
<feature type="domain" description="ABC transporter" evidence="5">
    <location>
        <begin position="1"/>
        <end position="236"/>
    </location>
</feature>
<dbReference type="PANTHER" id="PTHR42781:SF4">
    <property type="entry name" value="SPERMIDINE_PUTRESCINE IMPORT ATP-BINDING PROTEIN POTA"/>
    <property type="match status" value="1"/>
</dbReference>
<gene>
    <name evidence="8" type="ORF">UFOPK2656_03525</name>
    <name evidence="9" type="ORF">UFOPK3099_01720</name>
    <name evidence="10" type="ORF">UFOPK3267_01330</name>
    <name evidence="11" type="ORF">UFOPK3651_02836</name>
    <name evidence="12" type="ORF">UFOPK3931_02721</name>
    <name evidence="7" type="ORF">UFOPK4189_03219</name>
</gene>
<dbReference type="SUPFAM" id="SSF50331">
    <property type="entry name" value="MOP-like"/>
    <property type="match status" value="1"/>
</dbReference>
<dbReference type="EMBL" id="CAFBIY010000065">
    <property type="protein sequence ID" value="CAB4850864.1"/>
    <property type="molecule type" value="Genomic_DNA"/>
</dbReference>
<evidence type="ECO:0000256" key="3">
    <source>
        <dbReference type="ARBA" id="ARBA00022741"/>
    </source>
</evidence>